<dbReference type="Pfam" id="PF00672">
    <property type="entry name" value="HAMP"/>
    <property type="match status" value="1"/>
</dbReference>
<name>A0ABW5XFJ5_9MICO</name>
<gene>
    <name evidence="9" type="ORF">ACFSYH_05585</name>
</gene>
<feature type="transmembrane region" description="Helical" evidence="6">
    <location>
        <begin position="15"/>
        <end position="41"/>
    </location>
</feature>
<dbReference type="InterPro" id="IPR003660">
    <property type="entry name" value="HAMP_dom"/>
</dbReference>
<dbReference type="SMART" id="SM00304">
    <property type="entry name" value="HAMP"/>
    <property type="match status" value="1"/>
</dbReference>
<evidence type="ECO:0000256" key="2">
    <source>
        <dbReference type="ARBA" id="ARBA00022989"/>
    </source>
</evidence>
<evidence type="ECO:0000259" key="8">
    <source>
        <dbReference type="PROSITE" id="PS50885"/>
    </source>
</evidence>
<evidence type="ECO:0000256" key="4">
    <source>
        <dbReference type="ARBA" id="ARBA00029447"/>
    </source>
</evidence>
<feature type="domain" description="Methyl-accepting transducer" evidence="7">
    <location>
        <begin position="281"/>
        <end position="514"/>
    </location>
</feature>
<dbReference type="SMART" id="SM00283">
    <property type="entry name" value="MA"/>
    <property type="match status" value="1"/>
</dbReference>
<organism evidence="9 10">
    <name type="scientific">Populibacterium corticicola</name>
    <dbReference type="NCBI Taxonomy" id="1812826"/>
    <lineage>
        <taxon>Bacteria</taxon>
        <taxon>Bacillati</taxon>
        <taxon>Actinomycetota</taxon>
        <taxon>Actinomycetes</taxon>
        <taxon>Micrococcales</taxon>
        <taxon>Jonesiaceae</taxon>
        <taxon>Populibacterium</taxon>
    </lineage>
</organism>
<dbReference type="PRINTS" id="PR00260">
    <property type="entry name" value="CHEMTRNSDUCR"/>
</dbReference>
<evidence type="ECO:0000259" key="7">
    <source>
        <dbReference type="PROSITE" id="PS50111"/>
    </source>
</evidence>
<dbReference type="Proteomes" id="UP001597391">
    <property type="component" value="Unassembled WGS sequence"/>
</dbReference>
<evidence type="ECO:0000256" key="6">
    <source>
        <dbReference type="SAM" id="Phobius"/>
    </source>
</evidence>
<dbReference type="InterPro" id="IPR004090">
    <property type="entry name" value="Chemotax_Me-accpt_rcpt"/>
</dbReference>
<dbReference type="Pfam" id="PF00015">
    <property type="entry name" value="MCPsignal"/>
    <property type="match status" value="1"/>
</dbReference>
<comment type="similarity">
    <text evidence="4">Belongs to the methyl-accepting chemotaxis (MCP) protein family.</text>
</comment>
<evidence type="ECO:0000256" key="5">
    <source>
        <dbReference type="PROSITE-ProRule" id="PRU00284"/>
    </source>
</evidence>
<dbReference type="RefSeq" id="WP_377465683.1">
    <property type="nucleotide sequence ID" value="NZ_JBHUOP010000002.1"/>
</dbReference>
<evidence type="ECO:0000256" key="1">
    <source>
        <dbReference type="ARBA" id="ARBA00022692"/>
    </source>
</evidence>
<dbReference type="PANTHER" id="PTHR32089">
    <property type="entry name" value="METHYL-ACCEPTING CHEMOTAXIS PROTEIN MCPB"/>
    <property type="match status" value="1"/>
</dbReference>
<dbReference type="InterPro" id="IPR004089">
    <property type="entry name" value="MCPsignal_dom"/>
</dbReference>
<dbReference type="EMBL" id="JBHUOP010000002">
    <property type="protein sequence ID" value="MFD2840040.1"/>
    <property type="molecule type" value="Genomic_DNA"/>
</dbReference>
<reference evidence="10" key="1">
    <citation type="journal article" date="2019" name="Int. J. Syst. Evol. Microbiol.">
        <title>The Global Catalogue of Microorganisms (GCM) 10K type strain sequencing project: providing services to taxonomists for standard genome sequencing and annotation.</title>
        <authorList>
            <consortium name="The Broad Institute Genomics Platform"/>
            <consortium name="The Broad Institute Genome Sequencing Center for Infectious Disease"/>
            <person name="Wu L."/>
            <person name="Ma J."/>
        </authorList>
    </citation>
    <scope>NUCLEOTIDE SEQUENCE [LARGE SCALE GENOMIC DNA]</scope>
    <source>
        <strain evidence="10">KCTC 33576</strain>
    </source>
</reference>
<dbReference type="Gene3D" id="1.10.287.950">
    <property type="entry name" value="Methyl-accepting chemotaxis protein"/>
    <property type="match status" value="1"/>
</dbReference>
<keyword evidence="6" id="KW-0472">Membrane</keyword>
<dbReference type="PANTHER" id="PTHR32089:SF112">
    <property type="entry name" value="LYSOZYME-LIKE PROTEIN-RELATED"/>
    <property type="match status" value="1"/>
</dbReference>
<keyword evidence="3 5" id="KW-0807">Transducer</keyword>
<dbReference type="SUPFAM" id="SSF58104">
    <property type="entry name" value="Methyl-accepting chemotaxis protein (MCP) signaling domain"/>
    <property type="match status" value="1"/>
</dbReference>
<keyword evidence="2 6" id="KW-1133">Transmembrane helix</keyword>
<dbReference type="PROSITE" id="PS50111">
    <property type="entry name" value="CHEMOTAXIS_TRANSDUC_2"/>
    <property type="match status" value="1"/>
</dbReference>
<evidence type="ECO:0000313" key="9">
    <source>
        <dbReference type="EMBL" id="MFD2840040.1"/>
    </source>
</evidence>
<protein>
    <submittedName>
        <fullName evidence="9">Methyl-accepting chemotaxis protein</fullName>
    </submittedName>
</protein>
<evidence type="ECO:0000313" key="10">
    <source>
        <dbReference type="Proteomes" id="UP001597391"/>
    </source>
</evidence>
<proteinExistence type="inferred from homology"/>
<evidence type="ECO:0000256" key="3">
    <source>
        <dbReference type="ARBA" id="ARBA00023224"/>
    </source>
</evidence>
<sequence>MKALSLRNMSLRAKVLAVGIVGIIVAIAMTVGGWVATALALNLQTTTRSISEAQLEIASIDRYNSDVTGWQTAYAWDASTLGPQTAVNSTNPNRAGYLESAQGLKDLLTSIDTSRLTADEQGILDEIIGLWDEFFVADDAVVALYQQGTEEAKVQADAQIVGPVYDIYFQIVELTAQLNESLDSRADAAVDRAELSQLRSRTLSVALLVAGAAILLVLCVRIGREIRANAATLKDSLARFAEGDLTFDVEVKTTDEFGEMASSLSTARDSVSAALNLVTDTASNVTSSSTELSDGALKAADIMRANAQQADNVAGAAQNISYSIQVVAASTEEMESSIREISQNATEAASVAQQANQLVDNTNSSVQRLGHSSEQIGSVIKTINSIAEQTNLLALNATIEAARAGEAGRGFAVVANEVKDLAQETARATQEISEQIETIQADTTDAVQAMAQVSTIISEIGSYQITIASAVEEQTATTNEMARGVSEAATGISEIATDIETVAHESLESSKTLETMTQSSSTLLAQAGELREQLATFRLE</sequence>
<dbReference type="CDD" id="cd06225">
    <property type="entry name" value="HAMP"/>
    <property type="match status" value="1"/>
</dbReference>
<feature type="transmembrane region" description="Helical" evidence="6">
    <location>
        <begin position="202"/>
        <end position="223"/>
    </location>
</feature>
<dbReference type="PROSITE" id="PS50885">
    <property type="entry name" value="HAMP"/>
    <property type="match status" value="1"/>
</dbReference>
<accession>A0ABW5XFJ5</accession>
<feature type="domain" description="HAMP" evidence="8">
    <location>
        <begin position="224"/>
        <end position="276"/>
    </location>
</feature>
<keyword evidence="10" id="KW-1185">Reference proteome</keyword>
<keyword evidence="1 6" id="KW-0812">Transmembrane</keyword>
<comment type="caution">
    <text evidence="9">The sequence shown here is derived from an EMBL/GenBank/DDBJ whole genome shotgun (WGS) entry which is preliminary data.</text>
</comment>